<evidence type="ECO:0000313" key="4">
    <source>
        <dbReference type="EMBL" id="TDQ37948.1"/>
    </source>
</evidence>
<dbReference type="GO" id="GO:0016747">
    <property type="term" value="F:acyltransferase activity, transferring groups other than amino-acyl groups"/>
    <property type="evidence" value="ECO:0007669"/>
    <property type="project" value="InterPro"/>
</dbReference>
<dbReference type="RefSeq" id="WP_133581000.1">
    <property type="nucleotide sequence ID" value="NZ_SNYJ01000011.1"/>
</dbReference>
<accession>A0A4R6TVV2</accession>
<evidence type="ECO:0000256" key="1">
    <source>
        <dbReference type="ARBA" id="ARBA00022679"/>
    </source>
</evidence>
<comment type="caution">
    <text evidence="4">The sequence shown here is derived from an EMBL/GenBank/DDBJ whole genome shotgun (WGS) entry which is preliminary data.</text>
</comment>
<sequence>MQQFKMNESTKKEAEFIEKRIVEFNEENVAFEAAIPFSKLNKHVLNNDGEIIAGINCGYYLWRCVYIDALWVKDEFRNKGLASRLLLDIERTAKEYGIHLIHLDTFDFQALDFYLKHGYEIHGILEECPRDHRRYYLKKDIG</sequence>
<dbReference type="SUPFAM" id="SSF55729">
    <property type="entry name" value="Acyl-CoA N-acyltransferases (Nat)"/>
    <property type="match status" value="1"/>
</dbReference>
<dbReference type="OrthoDB" id="9787920at2"/>
<dbReference type="Gene3D" id="3.40.630.30">
    <property type="match status" value="1"/>
</dbReference>
<name>A0A4R6TVV2_9BACI</name>
<dbReference type="Proteomes" id="UP000295632">
    <property type="component" value="Unassembled WGS sequence"/>
</dbReference>
<feature type="domain" description="N-acetyltransferase" evidence="3">
    <location>
        <begin position="1"/>
        <end position="142"/>
    </location>
</feature>
<dbReference type="AlphaFoldDB" id="A0A4R6TVV2"/>
<dbReference type="PANTHER" id="PTHR42919">
    <property type="entry name" value="N-ALPHA-ACETYLTRANSFERASE"/>
    <property type="match status" value="1"/>
</dbReference>
<keyword evidence="5" id="KW-1185">Reference proteome</keyword>
<dbReference type="InterPro" id="IPR000182">
    <property type="entry name" value="GNAT_dom"/>
</dbReference>
<reference evidence="4 5" key="1">
    <citation type="submission" date="2019-03" db="EMBL/GenBank/DDBJ databases">
        <title>Genomic Encyclopedia of Type Strains, Phase IV (KMG-IV): sequencing the most valuable type-strain genomes for metagenomic binning, comparative biology and taxonomic classification.</title>
        <authorList>
            <person name="Goeker M."/>
        </authorList>
    </citation>
    <scope>NUCLEOTIDE SEQUENCE [LARGE SCALE GENOMIC DNA]</scope>
    <source>
        <strain evidence="4 5">DSM 28697</strain>
    </source>
</reference>
<protein>
    <submittedName>
        <fullName evidence="4">Acetyltransferase (GNAT) family protein</fullName>
    </submittedName>
</protein>
<evidence type="ECO:0000256" key="2">
    <source>
        <dbReference type="ARBA" id="ARBA00023315"/>
    </source>
</evidence>
<dbReference type="EMBL" id="SNYJ01000011">
    <property type="protein sequence ID" value="TDQ37948.1"/>
    <property type="molecule type" value="Genomic_DNA"/>
</dbReference>
<proteinExistence type="predicted"/>
<dbReference type="CDD" id="cd04301">
    <property type="entry name" value="NAT_SF"/>
    <property type="match status" value="1"/>
</dbReference>
<gene>
    <name evidence="4" type="ORF">EV213_11126</name>
</gene>
<dbReference type="Pfam" id="PF00583">
    <property type="entry name" value="Acetyltransf_1"/>
    <property type="match status" value="1"/>
</dbReference>
<dbReference type="InterPro" id="IPR051556">
    <property type="entry name" value="N-term/lysine_N-AcTrnsfr"/>
</dbReference>
<dbReference type="PANTHER" id="PTHR42919:SF8">
    <property type="entry name" value="N-ALPHA-ACETYLTRANSFERASE 50"/>
    <property type="match status" value="1"/>
</dbReference>
<evidence type="ECO:0000313" key="5">
    <source>
        <dbReference type="Proteomes" id="UP000295632"/>
    </source>
</evidence>
<organism evidence="4 5">
    <name type="scientific">Aureibacillus halotolerans</name>
    <dbReference type="NCBI Taxonomy" id="1508390"/>
    <lineage>
        <taxon>Bacteria</taxon>
        <taxon>Bacillati</taxon>
        <taxon>Bacillota</taxon>
        <taxon>Bacilli</taxon>
        <taxon>Bacillales</taxon>
        <taxon>Bacillaceae</taxon>
        <taxon>Aureibacillus</taxon>
    </lineage>
</organism>
<keyword evidence="1 4" id="KW-0808">Transferase</keyword>
<evidence type="ECO:0000259" key="3">
    <source>
        <dbReference type="PROSITE" id="PS51186"/>
    </source>
</evidence>
<keyword evidence="2" id="KW-0012">Acyltransferase</keyword>
<dbReference type="PROSITE" id="PS51186">
    <property type="entry name" value="GNAT"/>
    <property type="match status" value="1"/>
</dbReference>
<dbReference type="InterPro" id="IPR016181">
    <property type="entry name" value="Acyl_CoA_acyltransferase"/>
</dbReference>